<evidence type="ECO:0000313" key="1">
    <source>
        <dbReference type="EMBL" id="CEG35574.1"/>
    </source>
</evidence>
<evidence type="ECO:0000313" key="2">
    <source>
        <dbReference type="Proteomes" id="UP000054928"/>
    </source>
</evidence>
<dbReference type="GeneID" id="36406503"/>
<protein>
    <submittedName>
        <fullName evidence="1">Uncharacterized protein</fullName>
    </submittedName>
</protein>
<dbReference type="Proteomes" id="UP000054928">
    <property type="component" value="Unassembled WGS sequence"/>
</dbReference>
<reference evidence="2" key="1">
    <citation type="submission" date="2014-09" db="EMBL/GenBank/DDBJ databases">
        <authorList>
            <person name="Sharma Rahul"/>
            <person name="Thines Marco"/>
        </authorList>
    </citation>
    <scope>NUCLEOTIDE SEQUENCE [LARGE SCALE GENOMIC DNA]</scope>
</reference>
<dbReference type="AlphaFoldDB" id="A0A0P1A5Z7"/>
<proteinExistence type="predicted"/>
<accession>A0A0P1A5Z7</accession>
<sequence>MQLTTLNHLLSSIFSPKYHRRHAPLTQEHDFFFISSQKTLLSYVQAWSA</sequence>
<organism evidence="1 2">
    <name type="scientific">Plasmopara halstedii</name>
    <name type="common">Downy mildew of sunflower</name>
    <dbReference type="NCBI Taxonomy" id="4781"/>
    <lineage>
        <taxon>Eukaryota</taxon>
        <taxon>Sar</taxon>
        <taxon>Stramenopiles</taxon>
        <taxon>Oomycota</taxon>
        <taxon>Peronosporomycetes</taxon>
        <taxon>Peronosporales</taxon>
        <taxon>Peronosporaceae</taxon>
        <taxon>Plasmopara</taxon>
    </lineage>
</organism>
<name>A0A0P1A5Z7_PLAHL</name>
<dbReference type="RefSeq" id="XP_024571943.1">
    <property type="nucleotide sequence ID" value="XM_024725693.1"/>
</dbReference>
<dbReference type="EMBL" id="CCYD01000053">
    <property type="protein sequence ID" value="CEG35574.1"/>
    <property type="molecule type" value="Genomic_DNA"/>
</dbReference>
<keyword evidence="2" id="KW-1185">Reference proteome</keyword>